<dbReference type="VEuPathDB" id="VectorBase:AMEM012720"/>
<dbReference type="AlphaFoldDB" id="A0A182VCN9"/>
<dbReference type="Proteomes" id="UP000075903">
    <property type="component" value="Unassembled WGS sequence"/>
</dbReference>
<evidence type="ECO:0000313" key="1">
    <source>
        <dbReference type="EnsemblMetazoa" id="AMEM012720-PA"/>
    </source>
</evidence>
<accession>A0A182VCN9</accession>
<dbReference type="EnsemblMetazoa" id="AMEM012720-RA">
    <property type="protein sequence ID" value="AMEM012720-PA"/>
    <property type="gene ID" value="AMEM012720"/>
</dbReference>
<protein>
    <submittedName>
        <fullName evidence="1">Uncharacterized protein</fullName>
    </submittedName>
</protein>
<organism evidence="1 2">
    <name type="scientific">Anopheles merus</name>
    <name type="common">Mosquito</name>
    <dbReference type="NCBI Taxonomy" id="30066"/>
    <lineage>
        <taxon>Eukaryota</taxon>
        <taxon>Metazoa</taxon>
        <taxon>Ecdysozoa</taxon>
        <taxon>Arthropoda</taxon>
        <taxon>Hexapoda</taxon>
        <taxon>Insecta</taxon>
        <taxon>Pterygota</taxon>
        <taxon>Neoptera</taxon>
        <taxon>Endopterygota</taxon>
        <taxon>Diptera</taxon>
        <taxon>Nematocera</taxon>
        <taxon>Culicoidea</taxon>
        <taxon>Culicidae</taxon>
        <taxon>Anophelinae</taxon>
        <taxon>Anopheles</taxon>
    </lineage>
</organism>
<proteinExistence type="predicted"/>
<reference evidence="1" key="1">
    <citation type="submission" date="2020-05" db="UniProtKB">
        <authorList>
            <consortium name="EnsemblMetazoa"/>
        </authorList>
    </citation>
    <scope>IDENTIFICATION</scope>
    <source>
        <strain evidence="1">MAF</strain>
    </source>
</reference>
<evidence type="ECO:0000313" key="2">
    <source>
        <dbReference type="Proteomes" id="UP000075903"/>
    </source>
</evidence>
<name>A0A182VCN9_ANOME</name>
<keyword evidence="2" id="KW-1185">Reference proteome</keyword>
<sequence>MVLEIVRVKSLAARVLASARPGVTYSPSAPYGGFQHSLARSLENGLGLIGLVTISVFVSEPHPGRVLSRRCTRTCTPGRARKALTLARMLLLLLQIDGREIVNYVRHFDYFALITLLRGRWSDGSKKSEGWRRL</sequence>